<feature type="compositionally biased region" description="Basic and acidic residues" evidence="1">
    <location>
        <begin position="511"/>
        <end position="526"/>
    </location>
</feature>
<keyword evidence="3" id="KW-1185">Reference proteome</keyword>
<accession>M2ZZC5</accession>
<reference evidence="2 3" key="1">
    <citation type="journal article" date="2012" name="PLoS Pathog.">
        <title>Diverse lifestyles and strategies of plant pathogenesis encoded in the genomes of eighteen Dothideomycetes fungi.</title>
        <authorList>
            <person name="Ohm R.A."/>
            <person name="Feau N."/>
            <person name="Henrissat B."/>
            <person name="Schoch C.L."/>
            <person name="Horwitz B.A."/>
            <person name="Barry K.W."/>
            <person name="Condon B.J."/>
            <person name="Copeland A.C."/>
            <person name="Dhillon B."/>
            <person name="Glaser F."/>
            <person name="Hesse C.N."/>
            <person name="Kosti I."/>
            <person name="LaButti K."/>
            <person name="Lindquist E.A."/>
            <person name="Lucas S."/>
            <person name="Salamov A.A."/>
            <person name="Bradshaw R.E."/>
            <person name="Ciuffetti L."/>
            <person name="Hamelin R.C."/>
            <person name="Kema G.H.J."/>
            <person name="Lawrence C."/>
            <person name="Scott J.A."/>
            <person name="Spatafora J.W."/>
            <person name="Turgeon B.G."/>
            <person name="de Wit P.J.G.M."/>
            <person name="Zhong S."/>
            <person name="Goodwin S.B."/>
            <person name="Grigoriev I.V."/>
        </authorList>
    </citation>
    <scope>NUCLEOTIDE SEQUENCE [LARGE SCALE GENOMIC DNA]</scope>
    <source>
        <strain evidence="2 3">CIRAD86</strain>
    </source>
</reference>
<organism evidence="2 3">
    <name type="scientific">Pseudocercospora fijiensis (strain CIRAD86)</name>
    <name type="common">Black leaf streak disease fungus</name>
    <name type="synonym">Mycosphaerella fijiensis</name>
    <dbReference type="NCBI Taxonomy" id="383855"/>
    <lineage>
        <taxon>Eukaryota</taxon>
        <taxon>Fungi</taxon>
        <taxon>Dikarya</taxon>
        <taxon>Ascomycota</taxon>
        <taxon>Pezizomycotina</taxon>
        <taxon>Dothideomycetes</taxon>
        <taxon>Dothideomycetidae</taxon>
        <taxon>Mycosphaerellales</taxon>
        <taxon>Mycosphaerellaceae</taxon>
        <taxon>Pseudocercospora</taxon>
    </lineage>
</organism>
<evidence type="ECO:0000256" key="1">
    <source>
        <dbReference type="SAM" id="MobiDB-lite"/>
    </source>
</evidence>
<proteinExistence type="predicted"/>
<protein>
    <submittedName>
        <fullName evidence="2">Uncharacterized protein</fullName>
    </submittedName>
</protein>
<dbReference type="GeneID" id="19334207"/>
<feature type="region of interest" description="Disordered" evidence="1">
    <location>
        <begin position="486"/>
        <end position="552"/>
    </location>
</feature>
<feature type="region of interest" description="Disordered" evidence="1">
    <location>
        <begin position="195"/>
        <end position="330"/>
    </location>
</feature>
<evidence type="ECO:0000313" key="3">
    <source>
        <dbReference type="Proteomes" id="UP000016932"/>
    </source>
</evidence>
<dbReference type="VEuPathDB" id="FungiDB:MYCFIDRAFT_179768"/>
<dbReference type="HOGENOM" id="CLU_377277_0_0_1"/>
<dbReference type="EMBL" id="KB446565">
    <property type="protein sequence ID" value="EME77516.1"/>
    <property type="molecule type" value="Genomic_DNA"/>
</dbReference>
<dbReference type="RefSeq" id="XP_007931946.1">
    <property type="nucleotide sequence ID" value="XM_007933755.1"/>
</dbReference>
<gene>
    <name evidence="2" type="ORF">MYCFIDRAFT_179768</name>
</gene>
<feature type="compositionally biased region" description="Basic and acidic residues" evidence="1">
    <location>
        <begin position="536"/>
        <end position="545"/>
    </location>
</feature>
<name>M2ZZC5_PSEFD</name>
<dbReference type="AlphaFoldDB" id="M2ZZC5"/>
<evidence type="ECO:0000313" key="2">
    <source>
        <dbReference type="EMBL" id="EME77516.1"/>
    </source>
</evidence>
<dbReference type="OrthoDB" id="10436381at2759"/>
<dbReference type="KEGG" id="pfj:MYCFIDRAFT_179768"/>
<dbReference type="Proteomes" id="UP000016932">
    <property type="component" value="Unassembled WGS sequence"/>
</dbReference>
<sequence length="735" mass="79957">MGIWHHYHACERHNRGTPAFMVVGCGCQDFSSSSRLQKTSNFNFNCAKQLPISTIPSVHASFFSNDFSIMSAYVPSSGPKQQDFSMADTSAAATTTLDGSPPLKPADRLNMLLHRLRQPSPIFETIEHRTYSVKMRLPAEVLQLAAAPKYAAIKRLLDNACSGTKASTPVQSKQRTTAKVCEVLEMLCAALGVPEQAEGKKRKKRRRSGNGMLQPHEVKQEPGLQPAQGVGRYPHKQPSKPLADVVHLEYSLDTTPSRKRKRSEPTAAQSMQSIIIPDDNDDGDYDKSHDATGGGLFVSESESGGHTDLDSPSSDSEPEGEGSRRGAKQCSERDISRFGYVSGIFAQNSLNYYISSEATASHSALFRLTTFAAQYYALISCRRASRAVWREQWYATTCTIPNWTSALLERFASMIWCAVNGEQEAVQYPSEGNGAYSTTFQSSRAGARRSSAGANQYEMLLDNLLGLPNSIVVEVCDERWKSRKGSEESRAVTVAEGEPDPESESRAATIAKRESESELEPEREARLASASSSPRSRMEAKKLTEKSAAGTAAFRKEMAKKRGGRMRNSVVHQALTPPPLDLSSPSQPGLKTLVVKLNTPDRRAAARRRLDDGVTPTLAARRRPGEQEDRDAFGRKREIGSCGAPSVRGIALITPGSVVYWAGSVSSDVVGEGGSLLGGLGRVVAEELGKSLAVLGVLVDTELDVLAERTIELVELLLVFGNLLAVLGVLHYRTC</sequence>